<dbReference type="GeneID" id="106060533"/>
<feature type="region of interest" description="Disordered" evidence="1">
    <location>
        <begin position="129"/>
        <end position="154"/>
    </location>
</feature>
<dbReference type="RefSeq" id="XP_055891818.1">
    <property type="nucleotide sequence ID" value="XM_056035843.1"/>
</dbReference>
<dbReference type="Proteomes" id="UP001165740">
    <property type="component" value="Chromosome 7"/>
</dbReference>
<feature type="region of interest" description="Disordered" evidence="1">
    <location>
        <begin position="599"/>
        <end position="639"/>
    </location>
</feature>
<feature type="region of interest" description="Disordered" evidence="1">
    <location>
        <begin position="1005"/>
        <end position="1208"/>
    </location>
</feature>
<dbReference type="SUPFAM" id="SSF55154">
    <property type="entry name" value="CYTH-like phosphatases"/>
    <property type="match status" value="1"/>
</dbReference>
<feature type="region of interest" description="Disordered" evidence="1">
    <location>
        <begin position="755"/>
        <end position="799"/>
    </location>
</feature>
<feature type="compositionally biased region" description="Polar residues" evidence="1">
    <location>
        <begin position="1133"/>
        <end position="1154"/>
    </location>
</feature>
<feature type="compositionally biased region" description="Polar residues" evidence="1">
    <location>
        <begin position="599"/>
        <end position="631"/>
    </location>
</feature>
<proteinExistence type="predicted"/>
<feature type="compositionally biased region" description="Polar residues" evidence="1">
    <location>
        <begin position="1095"/>
        <end position="1116"/>
    </location>
</feature>
<dbReference type="OrthoDB" id="6156844at2759"/>
<dbReference type="GO" id="GO:0000287">
    <property type="term" value="F:magnesium ion binding"/>
    <property type="evidence" value="ECO:0007669"/>
    <property type="project" value="TreeGrafter"/>
</dbReference>
<feature type="region of interest" description="Disordered" evidence="1">
    <location>
        <begin position="917"/>
        <end position="940"/>
    </location>
</feature>
<dbReference type="GO" id="GO:0042357">
    <property type="term" value="P:thiamine diphosphate metabolic process"/>
    <property type="evidence" value="ECO:0007669"/>
    <property type="project" value="TreeGrafter"/>
</dbReference>
<organism evidence="3 4">
    <name type="scientific">Biomphalaria glabrata</name>
    <name type="common">Bloodfluke planorb</name>
    <name type="synonym">Freshwater snail</name>
    <dbReference type="NCBI Taxonomy" id="6526"/>
    <lineage>
        <taxon>Eukaryota</taxon>
        <taxon>Metazoa</taxon>
        <taxon>Spiralia</taxon>
        <taxon>Lophotrochozoa</taxon>
        <taxon>Mollusca</taxon>
        <taxon>Gastropoda</taxon>
        <taxon>Heterobranchia</taxon>
        <taxon>Euthyneura</taxon>
        <taxon>Panpulmonata</taxon>
        <taxon>Hygrophila</taxon>
        <taxon>Lymnaeoidea</taxon>
        <taxon>Planorbidae</taxon>
        <taxon>Biomphalaria</taxon>
    </lineage>
</organism>
<evidence type="ECO:0000259" key="2">
    <source>
        <dbReference type="Pfam" id="PF01928"/>
    </source>
</evidence>
<name>A0A9W3AX78_BIOGL</name>
<evidence type="ECO:0000256" key="1">
    <source>
        <dbReference type="SAM" id="MobiDB-lite"/>
    </source>
</evidence>
<dbReference type="InterPro" id="IPR039582">
    <property type="entry name" value="THTPA"/>
</dbReference>
<feature type="region of interest" description="Disordered" evidence="1">
    <location>
        <begin position="962"/>
        <end position="983"/>
    </location>
</feature>
<dbReference type="Gene3D" id="2.40.320.10">
    <property type="entry name" value="Hypothetical Protein Pfu-838710-001"/>
    <property type="match status" value="1"/>
</dbReference>
<dbReference type="PANTHER" id="PTHR14586">
    <property type="entry name" value="THIAMINE-TRIPHOSPHATASE"/>
    <property type="match status" value="1"/>
</dbReference>
<dbReference type="InterPro" id="IPR033469">
    <property type="entry name" value="CYTH-like_dom_sf"/>
</dbReference>
<dbReference type="OMA" id="QINTHIG"/>
<feature type="compositionally biased region" description="Polar residues" evidence="1">
    <location>
        <begin position="886"/>
        <end position="905"/>
    </location>
</feature>
<dbReference type="PANTHER" id="PTHR14586:SF1">
    <property type="entry name" value="THIAMINE-TRIPHOSPHATASE"/>
    <property type="match status" value="1"/>
</dbReference>
<protein>
    <submittedName>
        <fullName evidence="4">Uncharacterized protein LOC106060533 isoform X1</fullName>
    </submittedName>
</protein>
<feature type="compositionally biased region" description="Polar residues" evidence="1">
    <location>
        <begin position="1171"/>
        <end position="1208"/>
    </location>
</feature>
<feature type="region of interest" description="Disordered" evidence="1">
    <location>
        <begin position="820"/>
        <end position="858"/>
    </location>
</feature>
<evidence type="ECO:0000313" key="4">
    <source>
        <dbReference type="RefSeq" id="XP_055891818.1"/>
    </source>
</evidence>
<feature type="compositionally biased region" description="Polar residues" evidence="1">
    <location>
        <begin position="781"/>
        <end position="799"/>
    </location>
</feature>
<feature type="compositionally biased region" description="Polar residues" evidence="1">
    <location>
        <begin position="1057"/>
        <end position="1078"/>
    </location>
</feature>
<sequence length="1742" mass="188867">MLKTCHNLIGFNSPLHPFFFCRYLQTVSDIYECKYTFYTYRIITQIKTLFGVHLLAVVMASEENQLQFVERSESFLETPLSPRVTVVSKTSSQTNFSLALTVVDTDLVSTAFSHEMINTDSSKELANCDSSQELADASSQEPTNPASSLELNRSISIDSQRSEVNVEIDGIRETCFSPTQKVMSTRVRTVYSRSSSGGNSGMEVDQAISAASNPSDSDSPFSEQVIEGTFEESGQRERKTSDSYYIKQTYQISSTESTSLSVTAIKNVTFKSSRDVEIGKSGNESSTRTVEKTGDFVAEGAQHLDSPKDKHAHLDWFGSGQEVDQGLNRLKTAREDVQQLIQSTYMVSDITSVIDNDSMGPDSLKAKAQESMTNNLSTYGSSVDTISVNANFNQNSIVHYPDSLSLKKDESATENTECPPRLTYSPGIAIRSYALEELVDKKSRTTPERSDTVDLEAAVRSTRFDEESSQVDLDIGKSVDELPSGEAIPHLKKVDFSQFRKTKEQSARSITTEEVNMFKVTKIQKVSLGDEAHTAEIKSPTVHENKEEEDELLDQLVDLESIQVGYRFHDVGMMIGAGGICNMAFDDTDDSAYVAAQQNPSALTQPSESFDSLETSSGQSTESFSLLNQPSGKELPGSTESLTSFLCEESSSLNQNSSVFSSTTLQDGERFNQLVESRTSTEFISNVSDSHSPSTLELGKVENKIVMENNDSQVVVKESENTYKSEDISNSTVAKTETETAMKTKVESVVTVSKKETGNKKKSKTKKGGNIAAAKKETEMASKTSEVTDATINSPNISPASHSYIEKLAQEVSAEVKKVVKQEAGNKKNKGKNRSSKAKKDKAAKNQSNASAEDASASLCQPQASVNIPDIKETDLSKINDGCSINIPSQTERSETEMATTTQSNVSVNQANLSDSVSLGSSVKTLSQTERSETEVAPTSQSNINVNQANLSDSVSLGSRVKTLSQTERSETEVAPTSQSNINVNQANLSDSVLLGSSVKTLSQTERSETEVAPTSQSNINVNQANLSDSVSLGSSVKTLSQTERSETEMESTTQSNMNVNQANLSDSVSLGSSVKTLSQTERSETEMESTTQSNMNVNQANLSDSVSLGSSVKTLSQTERSETEMESTTQSNMNVNQANLSDSVSLGSSVKTLSQTERSETEMESTTQSNMNVNQANLSDSVSLGSSVKTLSQTERSETEMATTTQSNVSVNQANLSDSVSLGSSVKTLSQTELSETEVAPTSQSSVIVNQANLSDSVLLGSNVKTLSQTERLESEVASTTQSNISVNQANLSDSVSLGSSVKTLSQTERLESEVASTTQSNISVNQANLSDSVSLGSSVKTLSQTERLESEVASTTQSNISVNQANLSDSVSLGSSVKTLSQTERLESEVASTTQSNISVNQANLSDSVSLGSSVKTLSQTERLETEVAPTSQSNISVNQANLSDSVSLGSSVKTLSQTERLESEVASTTQSNISVNQANLSDSVSLGSSVKTLSQTERSETEVLSTKSIISVNQTNQSSLLSQGSSVSITKEGSLKINTKEKGASLLKLTAMSRPRRPIPVTRRFNVNQKFESSLKSLGGILKSESVFIDIYFDTPDFDLTLADCWLRTHNGRWQLHANFCKLLNDETKREYFEIESTNVILETLERILKSKNAKATSDASVALFVVRSGLKEFVRYRTTRKTYVLQDMTIDLELPEYGFWVGSVTSTGNGGRRPCDALNEIYAFWKKTGVDALNLLRD</sequence>
<dbReference type="Pfam" id="PF01928">
    <property type="entry name" value="CYTH"/>
    <property type="match status" value="1"/>
</dbReference>
<evidence type="ECO:0000313" key="3">
    <source>
        <dbReference type="Proteomes" id="UP001165740"/>
    </source>
</evidence>
<reference evidence="4" key="1">
    <citation type="submission" date="2025-08" db="UniProtKB">
        <authorList>
            <consortium name="RefSeq"/>
        </authorList>
    </citation>
    <scope>IDENTIFICATION</scope>
</reference>
<dbReference type="GO" id="GO:0050333">
    <property type="term" value="F:thiamine triphosphate phosphatase activity"/>
    <property type="evidence" value="ECO:0007669"/>
    <property type="project" value="InterPro"/>
</dbReference>
<feature type="domain" description="CYTH" evidence="2">
    <location>
        <begin position="1566"/>
        <end position="1702"/>
    </location>
</feature>
<feature type="compositionally biased region" description="Polar residues" evidence="1">
    <location>
        <begin position="917"/>
        <end position="929"/>
    </location>
</feature>
<keyword evidence="3" id="KW-1185">Reference proteome</keyword>
<gene>
    <name evidence="4" type="primary">LOC106060533</name>
</gene>
<accession>A0A9W3AX78</accession>
<feature type="compositionally biased region" description="Basic residues" evidence="1">
    <location>
        <begin position="827"/>
        <end position="842"/>
    </location>
</feature>
<feature type="compositionally biased region" description="Polar residues" evidence="1">
    <location>
        <begin position="1013"/>
        <end position="1040"/>
    </location>
</feature>
<feature type="region of interest" description="Disordered" evidence="1">
    <location>
        <begin position="883"/>
        <end position="905"/>
    </location>
</feature>
<dbReference type="InterPro" id="IPR023577">
    <property type="entry name" value="CYTH_domain"/>
</dbReference>